<dbReference type="RefSeq" id="WP_086858406.1">
    <property type="nucleotide sequence ID" value="NZ_JADBEG010000001.1"/>
</dbReference>
<dbReference type="InterPro" id="IPR012312">
    <property type="entry name" value="Hemerythrin-like"/>
</dbReference>
<evidence type="ECO:0000313" key="3">
    <source>
        <dbReference type="Proteomes" id="UP000631670"/>
    </source>
</evidence>
<dbReference type="EMBL" id="JADBEG010000001">
    <property type="protein sequence ID" value="MBE1496279.1"/>
    <property type="molecule type" value="Genomic_DNA"/>
</dbReference>
<protein>
    <submittedName>
        <fullName evidence="2">Hemerythrin-like domain-containing protein</fullName>
    </submittedName>
</protein>
<evidence type="ECO:0000313" key="2">
    <source>
        <dbReference type="EMBL" id="MBE1496279.1"/>
    </source>
</evidence>
<dbReference type="Pfam" id="PF01814">
    <property type="entry name" value="Hemerythrin"/>
    <property type="match status" value="1"/>
</dbReference>
<keyword evidence="3" id="KW-1185">Reference proteome</keyword>
<feature type="domain" description="Hemerythrin-like" evidence="1">
    <location>
        <begin position="12"/>
        <end position="129"/>
    </location>
</feature>
<sequence length="157" mass="17024">MCEYCGCQSLTAIADLTREHDHVVTLISHVRAAHARGDVEEMADLAGRIATVLGPHTAVEEEGLFPALAADFPDHVAELTAQHRLIENVLGAAADGVPADPLWPTRLIDTLHVLREHILAEQDGVFPAALGHLDTADWDAIEEVRRRVGTGLVKQLH</sequence>
<organism evidence="2 3">
    <name type="scientific">Amycolatopsis lexingtonensis</name>
    <dbReference type="NCBI Taxonomy" id="218822"/>
    <lineage>
        <taxon>Bacteria</taxon>
        <taxon>Bacillati</taxon>
        <taxon>Actinomycetota</taxon>
        <taxon>Actinomycetes</taxon>
        <taxon>Pseudonocardiales</taxon>
        <taxon>Pseudonocardiaceae</taxon>
        <taxon>Amycolatopsis</taxon>
    </lineage>
</organism>
<evidence type="ECO:0000259" key="1">
    <source>
        <dbReference type="Pfam" id="PF01814"/>
    </source>
</evidence>
<accession>A0ABR9HZB5</accession>
<proteinExistence type="predicted"/>
<gene>
    <name evidence="2" type="ORF">H4696_003379</name>
</gene>
<name>A0ABR9HZB5_9PSEU</name>
<dbReference type="Proteomes" id="UP000631670">
    <property type="component" value="Unassembled WGS sequence"/>
</dbReference>
<reference evidence="2 3" key="1">
    <citation type="submission" date="2020-10" db="EMBL/GenBank/DDBJ databases">
        <title>Sequencing the genomes of 1000 actinobacteria strains.</title>
        <authorList>
            <person name="Klenk H.-P."/>
        </authorList>
    </citation>
    <scope>NUCLEOTIDE SEQUENCE [LARGE SCALE GENOMIC DNA]</scope>
    <source>
        <strain evidence="2 3">DSM 44653</strain>
    </source>
</reference>
<comment type="caution">
    <text evidence="2">The sequence shown here is derived from an EMBL/GenBank/DDBJ whole genome shotgun (WGS) entry which is preliminary data.</text>
</comment>
<dbReference type="Gene3D" id="1.20.120.520">
    <property type="entry name" value="nmb1532 protein domain like"/>
    <property type="match status" value="1"/>
</dbReference>